<dbReference type="InterPro" id="IPR050808">
    <property type="entry name" value="Phage_Integrase"/>
</dbReference>
<dbReference type="InterPro" id="IPR053876">
    <property type="entry name" value="Phage_int_M"/>
</dbReference>
<dbReference type="Gene3D" id="1.10.443.10">
    <property type="entry name" value="Intergrase catalytic core"/>
    <property type="match status" value="1"/>
</dbReference>
<accession>A0A433SF68</accession>
<dbReference type="InterPro" id="IPR010998">
    <property type="entry name" value="Integrase_recombinase_N"/>
</dbReference>
<evidence type="ECO:0000256" key="4">
    <source>
        <dbReference type="ARBA" id="ARBA00023172"/>
    </source>
</evidence>
<evidence type="ECO:0000256" key="1">
    <source>
        <dbReference type="ARBA" id="ARBA00008857"/>
    </source>
</evidence>
<feature type="domain" description="Tyr recombinase" evidence="5">
    <location>
        <begin position="121"/>
        <end position="313"/>
    </location>
</feature>
<evidence type="ECO:0000256" key="2">
    <source>
        <dbReference type="ARBA" id="ARBA00022908"/>
    </source>
</evidence>
<evidence type="ECO:0000313" key="7">
    <source>
        <dbReference type="Proteomes" id="UP000286947"/>
    </source>
</evidence>
<keyword evidence="3" id="KW-0238">DNA-binding</keyword>
<keyword evidence="2" id="KW-0229">DNA integration</keyword>
<name>A0A433SF68_9BURK</name>
<evidence type="ECO:0000259" key="5">
    <source>
        <dbReference type="PROSITE" id="PS51898"/>
    </source>
</evidence>
<sequence length="324" mass="37318">MNADRLNLHICMCSICNVNIRCLPPSKEKKNKGRGGTEIQIRRAFNNDLFPALQHKPLKNISRTDLLSIQQKIEARGALSIAEKVRSWLNEIFRYAVATGELETNPAADLDIAGLPYRRNKHYPYIKMRDMPELMAKIPHYKGSRQTVLGLRLLLLTGVRTGELRFSEFWRFELEPGKEIWRIPAEDVKQLQKVKNQLDENVPDYIVPLSRQAVAVVKELISYSMPGQRYVLAHRSLPREAISENTLNGALKRMGFKNRLSPHGVRATISTALNEKRYDKDFVEAQLSHAGDNKVRAIYNHAEYVEHCRHMMQDWACLSKQLLY</sequence>
<evidence type="ECO:0000313" key="6">
    <source>
        <dbReference type="EMBL" id="RUS67387.1"/>
    </source>
</evidence>
<dbReference type="PANTHER" id="PTHR30629">
    <property type="entry name" value="PROPHAGE INTEGRASE"/>
    <property type="match status" value="1"/>
</dbReference>
<evidence type="ECO:0000256" key="3">
    <source>
        <dbReference type="ARBA" id="ARBA00023125"/>
    </source>
</evidence>
<dbReference type="InterPro" id="IPR013762">
    <property type="entry name" value="Integrase-like_cat_sf"/>
</dbReference>
<proteinExistence type="inferred from homology"/>
<protein>
    <submittedName>
        <fullName evidence="6">Prophage integrase IntS</fullName>
    </submittedName>
</protein>
<dbReference type="Proteomes" id="UP000286947">
    <property type="component" value="Unassembled WGS sequence"/>
</dbReference>
<dbReference type="EMBL" id="PQSP01000002">
    <property type="protein sequence ID" value="RUS67387.1"/>
    <property type="molecule type" value="Genomic_DNA"/>
</dbReference>
<reference evidence="6 7" key="1">
    <citation type="submission" date="2018-01" db="EMBL/GenBank/DDBJ databases">
        <title>Saezia sanguinis gen. nov., sp. nov., in the order Burkholderiales isolated from human blood.</title>
        <authorList>
            <person name="Medina-Pascual M.J."/>
            <person name="Valdezate S."/>
            <person name="Monzon S."/>
            <person name="Cuesta I."/>
            <person name="Carrasco G."/>
            <person name="Villalon P."/>
            <person name="Saez-Nieto J.A."/>
        </authorList>
    </citation>
    <scope>NUCLEOTIDE SEQUENCE [LARGE SCALE GENOMIC DNA]</scope>
    <source>
        <strain evidence="6 7">CNM695-12</strain>
    </source>
</reference>
<dbReference type="AlphaFoldDB" id="A0A433SF68"/>
<dbReference type="GO" id="GO:0015074">
    <property type="term" value="P:DNA integration"/>
    <property type="evidence" value="ECO:0007669"/>
    <property type="project" value="UniProtKB-KW"/>
</dbReference>
<dbReference type="Pfam" id="PF00589">
    <property type="entry name" value="Phage_integrase"/>
    <property type="match status" value="1"/>
</dbReference>
<dbReference type="Gene3D" id="1.10.150.130">
    <property type="match status" value="1"/>
</dbReference>
<organism evidence="6 7">
    <name type="scientific">Saezia sanguinis</name>
    <dbReference type="NCBI Taxonomy" id="1965230"/>
    <lineage>
        <taxon>Bacteria</taxon>
        <taxon>Pseudomonadati</taxon>
        <taxon>Pseudomonadota</taxon>
        <taxon>Betaproteobacteria</taxon>
        <taxon>Burkholderiales</taxon>
        <taxon>Saeziaceae</taxon>
        <taxon>Saezia</taxon>
    </lineage>
</organism>
<dbReference type="PROSITE" id="PS51898">
    <property type="entry name" value="TYR_RECOMBINASE"/>
    <property type="match status" value="1"/>
</dbReference>
<dbReference type="PANTHER" id="PTHR30629:SF2">
    <property type="entry name" value="PROPHAGE INTEGRASE INTS-RELATED"/>
    <property type="match status" value="1"/>
</dbReference>
<dbReference type="InterPro" id="IPR011010">
    <property type="entry name" value="DNA_brk_join_enz"/>
</dbReference>
<keyword evidence="4" id="KW-0233">DNA recombination</keyword>
<dbReference type="OrthoDB" id="9775880at2"/>
<dbReference type="InterPro" id="IPR002104">
    <property type="entry name" value="Integrase_catalytic"/>
</dbReference>
<dbReference type="GO" id="GO:0006310">
    <property type="term" value="P:DNA recombination"/>
    <property type="evidence" value="ECO:0007669"/>
    <property type="project" value="UniProtKB-KW"/>
</dbReference>
<keyword evidence="7" id="KW-1185">Reference proteome</keyword>
<comment type="caution">
    <text evidence="6">The sequence shown here is derived from an EMBL/GenBank/DDBJ whole genome shotgun (WGS) entry which is preliminary data.</text>
</comment>
<dbReference type="Pfam" id="PF22022">
    <property type="entry name" value="Phage_int_M"/>
    <property type="match status" value="1"/>
</dbReference>
<dbReference type="GO" id="GO:0003677">
    <property type="term" value="F:DNA binding"/>
    <property type="evidence" value="ECO:0007669"/>
    <property type="project" value="UniProtKB-KW"/>
</dbReference>
<comment type="similarity">
    <text evidence="1">Belongs to the 'phage' integrase family.</text>
</comment>
<dbReference type="RefSeq" id="WP_126979377.1">
    <property type="nucleotide sequence ID" value="NZ_PQSP01000002.1"/>
</dbReference>
<dbReference type="SUPFAM" id="SSF56349">
    <property type="entry name" value="DNA breaking-rejoining enzymes"/>
    <property type="match status" value="1"/>
</dbReference>
<gene>
    <name evidence="6" type="primary">intS_2</name>
    <name evidence="6" type="ORF">CUZ56_01332</name>
</gene>